<evidence type="ECO:0000313" key="9">
    <source>
        <dbReference type="EMBL" id="CAG8700270.1"/>
    </source>
</evidence>
<comment type="similarity">
    <text evidence="1 5 6">Belongs to the peptidase S8 family.</text>
</comment>
<dbReference type="Gene3D" id="3.40.50.200">
    <property type="entry name" value="Peptidase S8/S53 domain"/>
    <property type="match status" value="1"/>
</dbReference>
<evidence type="ECO:0000256" key="3">
    <source>
        <dbReference type="ARBA" id="ARBA00022801"/>
    </source>
</evidence>
<dbReference type="AlphaFoldDB" id="A0A9N9HQ98"/>
<accession>A0A9N9HQ98</accession>
<dbReference type="PRINTS" id="PR00723">
    <property type="entry name" value="SUBTILISIN"/>
</dbReference>
<dbReference type="InterPro" id="IPR050131">
    <property type="entry name" value="Peptidase_S8_subtilisin-like"/>
</dbReference>
<dbReference type="PROSITE" id="PS51892">
    <property type="entry name" value="SUBTILASE"/>
    <property type="match status" value="1"/>
</dbReference>
<evidence type="ECO:0000256" key="4">
    <source>
        <dbReference type="ARBA" id="ARBA00022825"/>
    </source>
</evidence>
<feature type="signal peptide" evidence="7">
    <location>
        <begin position="1"/>
        <end position="22"/>
    </location>
</feature>
<dbReference type="OrthoDB" id="206201at2759"/>
<proteinExistence type="inferred from homology"/>
<evidence type="ECO:0000256" key="1">
    <source>
        <dbReference type="ARBA" id="ARBA00011073"/>
    </source>
</evidence>
<dbReference type="PROSITE" id="PS00137">
    <property type="entry name" value="SUBTILASE_HIS"/>
    <property type="match status" value="1"/>
</dbReference>
<dbReference type="InterPro" id="IPR023828">
    <property type="entry name" value="Peptidase_S8_Ser-AS"/>
</dbReference>
<dbReference type="InterPro" id="IPR036852">
    <property type="entry name" value="Peptidase_S8/S53_dom_sf"/>
</dbReference>
<evidence type="ECO:0000256" key="2">
    <source>
        <dbReference type="ARBA" id="ARBA00022670"/>
    </source>
</evidence>
<organism evidence="9 10">
    <name type="scientific">Cetraspora pellucida</name>
    <dbReference type="NCBI Taxonomy" id="1433469"/>
    <lineage>
        <taxon>Eukaryota</taxon>
        <taxon>Fungi</taxon>
        <taxon>Fungi incertae sedis</taxon>
        <taxon>Mucoromycota</taxon>
        <taxon>Glomeromycotina</taxon>
        <taxon>Glomeromycetes</taxon>
        <taxon>Diversisporales</taxon>
        <taxon>Gigasporaceae</taxon>
        <taxon>Cetraspora</taxon>
    </lineage>
</organism>
<dbReference type="InterPro" id="IPR000209">
    <property type="entry name" value="Peptidase_S8/S53_dom"/>
</dbReference>
<dbReference type="GO" id="GO:0005615">
    <property type="term" value="C:extracellular space"/>
    <property type="evidence" value="ECO:0007669"/>
    <property type="project" value="TreeGrafter"/>
</dbReference>
<evidence type="ECO:0000256" key="7">
    <source>
        <dbReference type="SAM" id="SignalP"/>
    </source>
</evidence>
<keyword evidence="4 5" id="KW-0720">Serine protease</keyword>
<dbReference type="GO" id="GO:0004252">
    <property type="term" value="F:serine-type endopeptidase activity"/>
    <property type="evidence" value="ECO:0007669"/>
    <property type="project" value="UniProtKB-UniRule"/>
</dbReference>
<dbReference type="InterPro" id="IPR034193">
    <property type="entry name" value="PCSK9_ProteinaseK-like"/>
</dbReference>
<comment type="caution">
    <text evidence="9">The sequence shown here is derived from an EMBL/GenBank/DDBJ whole genome shotgun (WGS) entry which is preliminary data.</text>
</comment>
<keyword evidence="2 5" id="KW-0645">Protease</keyword>
<dbReference type="EMBL" id="CAJVQA010010737">
    <property type="protein sequence ID" value="CAG8700270.1"/>
    <property type="molecule type" value="Genomic_DNA"/>
</dbReference>
<feature type="active site" description="Charge relay system" evidence="5">
    <location>
        <position position="173"/>
    </location>
</feature>
<gene>
    <name evidence="9" type="ORF">CPELLU_LOCUS11786</name>
</gene>
<feature type="domain" description="Peptidase S8/S53" evidence="8">
    <location>
        <begin position="164"/>
        <end position="401"/>
    </location>
</feature>
<feature type="active site" description="Charge relay system" evidence="5">
    <location>
        <position position="368"/>
    </location>
</feature>
<dbReference type="PANTHER" id="PTHR43806">
    <property type="entry name" value="PEPTIDASE S8"/>
    <property type="match status" value="1"/>
</dbReference>
<feature type="chain" id="PRO_5040400480" evidence="7">
    <location>
        <begin position="23"/>
        <end position="428"/>
    </location>
</feature>
<feature type="active site" description="Charge relay system" evidence="5">
    <location>
        <position position="206"/>
    </location>
</feature>
<evidence type="ECO:0000259" key="8">
    <source>
        <dbReference type="Pfam" id="PF00082"/>
    </source>
</evidence>
<dbReference type="GO" id="GO:0006508">
    <property type="term" value="P:proteolysis"/>
    <property type="evidence" value="ECO:0007669"/>
    <property type="project" value="UniProtKB-KW"/>
</dbReference>
<dbReference type="PROSITE" id="PS00136">
    <property type="entry name" value="SUBTILASE_ASP"/>
    <property type="match status" value="1"/>
</dbReference>
<dbReference type="Proteomes" id="UP000789759">
    <property type="component" value="Unassembled WGS sequence"/>
</dbReference>
<dbReference type="SUPFAM" id="SSF52743">
    <property type="entry name" value="Subtilisin-like"/>
    <property type="match status" value="1"/>
</dbReference>
<keyword evidence="7" id="KW-0732">Signal</keyword>
<sequence>MGSLKYFIYISALTYLFTLVAAVDPTTKCENSESSINSNEQRALYNIIVNSVENKNSQLGWLNNCHNRNIGISTESIRSVKDTNYVKDFSVNGFYGYSGWFTEDMATITIKNKDGTLVVEKDGIMKINYVVPRTIQPNPEPGLDRIDQAKVTLDKKFAFPDSAGQGVNVFILDTGIRKTHKEFEGRAKSGGHFCDGCKSDDDGDGHGTQVAGIVAGKTFGVSKKSTVIAIKVLDDNGQGSVTDVISGLTSVLERHQNATNKYTVVSMSLGGPKTVALNAAVKALTDAGIHVVVAAGNDHDDACNSSPSSELSAITVGAVDIEPTDTKTNGIAEFSNFGKCVDIFAPGVNIKSAGNANDNATLIISGTSQATPHVSGTIALIIAKEGNKSPADMAAALKSLSTKNVIDFSPVAGADKHSPNNLLRVPVP</sequence>
<keyword evidence="10" id="KW-1185">Reference proteome</keyword>
<evidence type="ECO:0000313" key="10">
    <source>
        <dbReference type="Proteomes" id="UP000789759"/>
    </source>
</evidence>
<evidence type="ECO:0000256" key="6">
    <source>
        <dbReference type="RuleBase" id="RU003355"/>
    </source>
</evidence>
<reference evidence="9" key="1">
    <citation type="submission" date="2021-06" db="EMBL/GenBank/DDBJ databases">
        <authorList>
            <person name="Kallberg Y."/>
            <person name="Tangrot J."/>
            <person name="Rosling A."/>
        </authorList>
    </citation>
    <scope>NUCLEOTIDE SEQUENCE</scope>
    <source>
        <strain evidence="9">FL966</strain>
    </source>
</reference>
<dbReference type="Pfam" id="PF00082">
    <property type="entry name" value="Peptidase_S8"/>
    <property type="match status" value="1"/>
</dbReference>
<keyword evidence="3 5" id="KW-0378">Hydrolase</keyword>
<dbReference type="InterPro" id="IPR023827">
    <property type="entry name" value="Peptidase_S8_Asp-AS"/>
</dbReference>
<name>A0A9N9HQ98_9GLOM</name>
<evidence type="ECO:0000256" key="5">
    <source>
        <dbReference type="PROSITE-ProRule" id="PRU01240"/>
    </source>
</evidence>
<dbReference type="PROSITE" id="PS00138">
    <property type="entry name" value="SUBTILASE_SER"/>
    <property type="match status" value="1"/>
</dbReference>
<dbReference type="InterPro" id="IPR022398">
    <property type="entry name" value="Peptidase_S8_His-AS"/>
</dbReference>
<dbReference type="PANTHER" id="PTHR43806:SF11">
    <property type="entry name" value="CEREVISIN-RELATED"/>
    <property type="match status" value="1"/>
</dbReference>
<dbReference type="FunFam" id="3.40.50.200:FF:000014">
    <property type="entry name" value="Proteinase K"/>
    <property type="match status" value="1"/>
</dbReference>
<dbReference type="CDD" id="cd04077">
    <property type="entry name" value="Peptidases_S8_PCSK9_ProteinaseK_like"/>
    <property type="match status" value="1"/>
</dbReference>
<dbReference type="InterPro" id="IPR015500">
    <property type="entry name" value="Peptidase_S8_subtilisin-rel"/>
</dbReference>
<protein>
    <submittedName>
        <fullName evidence="9">12464_t:CDS:1</fullName>
    </submittedName>
</protein>